<feature type="domain" description="DUF5624" evidence="1">
    <location>
        <begin position="66"/>
        <end position="194"/>
    </location>
</feature>
<reference evidence="2 3" key="1">
    <citation type="submission" date="2020-08" db="EMBL/GenBank/DDBJ databases">
        <title>Functional genomics of gut bacteria from endangered species of beetles.</title>
        <authorList>
            <person name="Carlos-Shanley C."/>
        </authorList>
    </citation>
    <scope>NUCLEOTIDE SEQUENCE [LARGE SCALE GENOMIC DNA]</scope>
    <source>
        <strain evidence="2 3">S00198</strain>
    </source>
</reference>
<evidence type="ECO:0000313" key="3">
    <source>
        <dbReference type="Proteomes" id="UP000575083"/>
    </source>
</evidence>
<evidence type="ECO:0000313" key="2">
    <source>
        <dbReference type="EMBL" id="MBB6559764.1"/>
    </source>
</evidence>
<sequence>MYQPQADFAGLFHAFTGGPGAIGPELTALMLAQQAGNPLLVSTASDIALFPGQSAAPRMESFRKSTRGFIELTAISHLPLAIAYVARRRELAPGDAAWRAQLQGLLPHIAKVRAANVAEMWRQHVNLPAFAGQEAKIAALVAYTLDTTEAYIQRALADAALLDFDALAAQYFDPPVEQLPVSMNAIMFATFGLAYVDIAYRIGAWLRGSGIDWARAMVLVSGQSGRPTAGVTWSSNSMCNLVWRVSDGQMPADRLYVAPHAPGFSVDQFQDRAALAELEQTYRRLWMHTRTSVEVSRQMFARHPAYVFSPDTARDMPPIHGLDDQAACVARLRRIMEDPQQLLVNCVADYVVDELQRNGHRPGEVPIPGFTNVDYEKL</sequence>
<dbReference type="EMBL" id="JACHLK010000004">
    <property type="protein sequence ID" value="MBB6559764.1"/>
    <property type="molecule type" value="Genomic_DNA"/>
</dbReference>
<evidence type="ECO:0000259" key="1">
    <source>
        <dbReference type="Pfam" id="PF18538"/>
    </source>
</evidence>
<comment type="caution">
    <text evidence="2">The sequence shown here is derived from an EMBL/GenBank/DDBJ whole genome shotgun (WGS) entry which is preliminary data.</text>
</comment>
<organism evidence="2 3">
    <name type="scientific">Acidovorax soli</name>
    <dbReference type="NCBI Taxonomy" id="592050"/>
    <lineage>
        <taxon>Bacteria</taxon>
        <taxon>Pseudomonadati</taxon>
        <taxon>Pseudomonadota</taxon>
        <taxon>Betaproteobacteria</taxon>
        <taxon>Burkholderiales</taxon>
        <taxon>Comamonadaceae</taxon>
        <taxon>Acidovorax</taxon>
    </lineage>
</organism>
<accession>A0A7X0PDG1</accession>
<dbReference type="Proteomes" id="UP000575083">
    <property type="component" value="Unassembled WGS sequence"/>
</dbReference>
<keyword evidence="3" id="KW-1185">Reference proteome</keyword>
<name>A0A7X0PDG1_9BURK</name>
<dbReference type="Pfam" id="PF18538">
    <property type="entry name" value="DUF5624"/>
    <property type="match status" value="1"/>
</dbReference>
<dbReference type="RefSeq" id="WP_184857184.1">
    <property type="nucleotide sequence ID" value="NZ_JACHLK010000004.1"/>
</dbReference>
<dbReference type="InterPro" id="IPR041132">
    <property type="entry name" value="DUF5624"/>
</dbReference>
<dbReference type="AlphaFoldDB" id="A0A7X0PDG1"/>
<protein>
    <recommendedName>
        <fullName evidence="1">DUF5624 domain-containing protein</fullName>
    </recommendedName>
</protein>
<proteinExistence type="predicted"/>
<gene>
    <name evidence="2" type="ORF">HNP48_002436</name>
</gene>